<feature type="binding site" evidence="12">
    <location>
        <position position="222"/>
    </location>
    <ligand>
        <name>UTP</name>
        <dbReference type="ChEBI" id="CHEBI:46398"/>
    </ligand>
</feature>
<feature type="binding site" evidence="12">
    <location>
        <position position="71"/>
    </location>
    <ligand>
        <name>ATP</name>
        <dbReference type="ChEBI" id="CHEBI:30616"/>
    </ligand>
</feature>
<gene>
    <name evidence="12" type="primary">pyrG</name>
    <name evidence="15" type="ORF">H8F01_01030</name>
</gene>
<feature type="binding site" evidence="12">
    <location>
        <position position="240"/>
    </location>
    <ligand>
        <name>ATP</name>
        <dbReference type="ChEBI" id="CHEBI:30616"/>
    </ligand>
</feature>
<dbReference type="NCBIfam" id="TIGR00337">
    <property type="entry name" value="PyrG"/>
    <property type="match status" value="1"/>
</dbReference>
<dbReference type="EMBL" id="CP060412">
    <property type="protein sequence ID" value="QNK01792.1"/>
    <property type="molecule type" value="Genomic_DNA"/>
</dbReference>
<feature type="binding site" evidence="12">
    <location>
        <begin position="186"/>
        <end position="191"/>
    </location>
    <ligand>
        <name>CTP</name>
        <dbReference type="ChEBI" id="CHEBI:37563"/>
        <note>allosteric inhibitor</note>
    </ligand>
</feature>
<dbReference type="InterPro" id="IPR029062">
    <property type="entry name" value="Class_I_gatase-like"/>
</dbReference>
<dbReference type="GO" id="GO:0097268">
    <property type="term" value="C:cytoophidium"/>
    <property type="evidence" value="ECO:0007669"/>
    <property type="project" value="UniProtKB-ARBA"/>
</dbReference>
<dbReference type="GO" id="GO:0044210">
    <property type="term" value="P:'de novo' CTP biosynthetic process"/>
    <property type="evidence" value="ECO:0007669"/>
    <property type="project" value="UniProtKB-UniRule"/>
</dbReference>
<dbReference type="SUPFAM" id="SSF52540">
    <property type="entry name" value="P-loop containing nucleoside triphosphate hydrolases"/>
    <property type="match status" value="1"/>
</dbReference>
<keyword evidence="9 12" id="KW-0665">Pyrimidine biosynthesis</keyword>
<name>A0A7G8Q4T4_9GAMM</name>
<comment type="caution">
    <text evidence="12">Lacks conserved residue(s) required for the propagation of feature annotation.</text>
</comment>
<dbReference type="Gene3D" id="3.40.50.300">
    <property type="entry name" value="P-loop containing nucleotide triphosphate hydrolases"/>
    <property type="match status" value="1"/>
</dbReference>
<comment type="subunit">
    <text evidence="12">Homotetramer.</text>
</comment>
<dbReference type="GO" id="GO:0042802">
    <property type="term" value="F:identical protein binding"/>
    <property type="evidence" value="ECO:0007669"/>
    <property type="project" value="TreeGrafter"/>
</dbReference>
<evidence type="ECO:0000259" key="13">
    <source>
        <dbReference type="Pfam" id="PF00117"/>
    </source>
</evidence>
<feature type="binding site" evidence="12">
    <location>
        <position position="222"/>
    </location>
    <ligand>
        <name>CTP</name>
        <dbReference type="ChEBI" id="CHEBI:37563"/>
        <note>allosteric inhibitor</note>
    </ligand>
</feature>
<dbReference type="PANTHER" id="PTHR11550:SF0">
    <property type="entry name" value="CTP SYNTHASE-RELATED"/>
    <property type="match status" value="1"/>
</dbReference>
<dbReference type="AlphaFoldDB" id="A0A7G8Q4T4"/>
<dbReference type="InterPro" id="IPR017456">
    <property type="entry name" value="CTP_synthase_N"/>
</dbReference>
<keyword evidence="16" id="KW-1185">Reference proteome</keyword>
<feature type="binding site" evidence="12">
    <location>
        <position position="403"/>
    </location>
    <ligand>
        <name>L-glutamine</name>
        <dbReference type="ChEBI" id="CHEBI:58359"/>
    </ligand>
</feature>
<evidence type="ECO:0000256" key="8">
    <source>
        <dbReference type="ARBA" id="ARBA00022962"/>
    </source>
</evidence>
<evidence type="ECO:0000256" key="6">
    <source>
        <dbReference type="ARBA" id="ARBA00022840"/>
    </source>
</evidence>
<dbReference type="Proteomes" id="UP000515873">
    <property type="component" value="Chromosome"/>
</dbReference>
<dbReference type="PROSITE" id="PS51273">
    <property type="entry name" value="GATASE_TYPE_1"/>
    <property type="match status" value="1"/>
</dbReference>
<comment type="miscellaneous">
    <text evidence="12">CTPSs have evolved a hybrid strategy for distinguishing between UTP and CTP. The overlapping regions of the product feedback inhibitory and substrate sites recognize a common feature in both compounds, the triphosphate moiety. To differentiate isosteric substrate and product pyrimidine rings, an additional pocket far from the expected kinase/ligase catalytic site, specifically recognizes the cytosine and ribose portions of the product inhibitor.</text>
</comment>
<evidence type="ECO:0000256" key="9">
    <source>
        <dbReference type="ARBA" id="ARBA00022975"/>
    </source>
</evidence>
<dbReference type="FunFam" id="3.40.50.300:FF:000009">
    <property type="entry name" value="CTP synthase"/>
    <property type="match status" value="1"/>
</dbReference>
<comment type="function">
    <text evidence="11 12">Catalyzes the ATP-dependent amination of UTP to CTP with either L-glutamine or ammonia as the source of nitrogen. Regulates intracellular CTP levels through interactions with the four ribonucleotide triphosphates.</text>
</comment>
<dbReference type="InterPro" id="IPR027417">
    <property type="entry name" value="P-loop_NTPase"/>
</dbReference>
<organism evidence="15 16">
    <name type="scientific">Dyella telluris</name>
    <dbReference type="NCBI Taxonomy" id="2763498"/>
    <lineage>
        <taxon>Bacteria</taxon>
        <taxon>Pseudomonadati</taxon>
        <taxon>Pseudomonadota</taxon>
        <taxon>Gammaproteobacteria</taxon>
        <taxon>Lysobacterales</taxon>
        <taxon>Rhodanobacteraceae</taxon>
        <taxon>Dyella</taxon>
    </lineage>
</organism>
<evidence type="ECO:0000256" key="11">
    <source>
        <dbReference type="ARBA" id="ARBA00059148"/>
    </source>
</evidence>
<keyword evidence="6 12" id="KW-0067">ATP-binding</keyword>
<dbReference type="InterPro" id="IPR017926">
    <property type="entry name" value="GATASE"/>
</dbReference>
<dbReference type="KEGG" id="dtl:H8F01_01030"/>
<dbReference type="NCBIfam" id="NF003792">
    <property type="entry name" value="PRK05380.1"/>
    <property type="match status" value="1"/>
</dbReference>
<dbReference type="FunFam" id="3.40.50.880:FF:000002">
    <property type="entry name" value="CTP synthase"/>
    <property type="match status" value="1"/>
</dbReference>
<feature type="region of interest" description="Amidoligase domain" evidence="12">
    <location>
        <begin position="1"/>
        <end position="265"/>
    </location>
</feature>
<proteinExistence type="inferred from homology"/>
<dbReference type="Gene3D" id="3.40.50.880">
    <property type="match status" value="1"/>
</dbReference>
<dbReference type="RefSeq" id="WP_187057251.1">
    <property type="nucleotide sequence ID" value="NZ_CP060412.1"/>
</dbReference>
<feature type="binding site" evidence="12">
    <location>
        <begin position="380"/>
        <end position="383"/>
    </location>
    <ligand>
        <name>L-glutamine</name>
        <dbReference type="ChEBI" id="CHEBI:58359"/>
    </ligand>
</feature>
<dbReference type="CDD" id="cd03113">
    <property type="entry name" value="CTPS_N"/>
    <property type="match status" value="1"/>
</dbReference>
<dbReference type="PANTHER" id="PTHR11550">
    <property type="entry name" value="CTP SYNTHASE"/>
    <property type="match status" value="1"/>
</dbReference>
<comment type="catalytic activity">
    <reaction evidence="12">
        <text>L-glutamine + H2O = L-glutamate + NH4(+)</text>
        <dbReference type="Rhea" id="RHEA:15889"/>
        <dbReference type="ChEBI" id="CHEBI:15377"/>
        <dbReference type="ChEBI" id="CHEBI:28938"/>
        <dbReference type="ChEBI" id="CHEBI:29985"/>
        <dbReference type="ChEBI" id="CHEBI:58359"/>
    </reaction>
</comment>
<comment type="catalytic activity">
    <reaction evidence="10 12">
        <text>UTP + L-glutamine + ATP + H2O = CTP + L-glutamate + ADP + phosphate + 2 H(+)</text>
        <dbReference type="Rhea" id="RHEA:26426"/>
        <dbReference type="ChEBI" id="CHEBI:15377"/>
        <dbReference type="ChEBI" id="CHEBI:15378"/>
        <dbReference type="ChEBI" id="CHEBI:29985"/>
        <dbReference type="ChEBI" id="CHEBI:30616"/>
        <dbReference type="ChEBI" id="CHEBI:37563"/>
        <dbReference type="ChEBI" id="CHEBI:43474"/>
        <dbReference type="ChEBI" id="CHEBI:46398"/>
        <dbReference type="ChEBI" id="CHEBI:58359"/>
        <dbReference type="ChEBI" id="CHEBI:456216"/>
        <dbReference type="EC" id="6.3.4.2"/>
    </reaction>
</comment>
<comment type="similarity">
    <text evidence="2 12">Belongs to the CTP synthase family.</text>
</comment>
<evidence type="ECO:0000256" key="10">
    <source>
        <dbReference type="ARBA" id="ARBA00047781"/>
    </source>
</evidence>
<keyword evidence="3 12" id="KW-0436">Ligase</keyword>
<dbReference type="EC" id="6.3.4.2" evidence="12"/>
<comment type="pathway">
    <text evidence="1 12">Pyrimidine metabolism; CTP biosynthesis via de novo pathway; CTP from UDP: step 2/2.</text>
</comment>
<feature type="binding site" evidence="12">
    <location>
        <position position="470"/>
    </location>
    <ligand>
        <name>L-glutamine</name>
        <dbReference type="ChEBI" id="CHEBI:58359"/>
    </ligand>
</feature>
<feature type="active site" evidence="12">
    <location>
        <position position="517"/>
    </location>
</feature>
<keyword evidence="7 12" id="KW-0460">Magnesium</keyword>
<dbReference type="GO" id="GO:0019856">
    <property type="term" value="P:pyrimidine nucleobase biosynthetic process"/>
    <property type="evidence" value="ECO:0007669"/>
    <property type="project" value="TreeGrafter"/>
</dbReference>
<dbReference type="GO" id="GO:0005524">
    <property type="term" value="F:ATP binding"/>
    <property type="evidence" value="ECO:0007669"/>
    <property type="project" value="UniProtKB-KW"/>
</dbReference>
<feature type="binding site" evidence="12">
    <location>
        <position position="71"/>
    </location>
    <ligand>
        <name>Mg(2+)</name>
        <dbReference type="ChEBI" id="CHEBI:18420"/>
    </ligand>
</feature>
<feature type="binding site" evidence="12">
    <location>
        <position position="13"/>
    </location>
    <ligand>
        <name>CTP</name>
        <dbReference type="ChEBI" id="CHEBI:37563"/>
        <note>allosteric inhibitor</note>
    </ligand>
</feature>
<evidence type="ECO:0000256" key="7">
    <source>
        <dbReference type="ARBA" id="ARBA00022842"/>
    </source>
</evidence>
<dbReference type="Pfam" id="PF00117">
    <property type="entry name" value="GATase"/>
    <property type="match status" value="1"/>
</dbReference>
<dbReference type="GO" id="GO:0046872">
    <property type="term" value="F:metal ion binding"/>
    <property type="evidence" value="ECO:0007669"/>
    <property type="project" value="UniProtKB-KW"/>
</dbReference>
<dbReference type="UniPathway" id="UPA00159">
    <property type="reaction ID" value="UER00277"/>
</dbReference>
<dbReference type="Pfam" id="PF06418">
    <property type="entry name" value="CTP_synth_N"/>
    <property type="match status" value="1"/>
</dbReference>
<dbReference type="GO" id="GO:0003883">
    <property type="term" value="F:CTP synthase activity"/>
    <property type="evidence" value="ECO:0007669"/>
    <property type="project" value="UniProtKB-UniRule"/>
</dbReference>
<keyword evidence="5 12" id="KW-0547">Nucleotide-binding</keyword>
<evidence type="ECO:0000256" key="12">
    <source>
        <dbReference type="HAMAP-Rule" id="MF_01227"/>
    </source>
</evidence>
<feature type="active site" evidence="12">
    <location>
        <position position="519"/>
    </location>
</feature>
<feature type="binding site" evidence="12">
    <location>
        <position position="13"/>
    </location>
    <ligand>
        <name>UTP</name>
        <dbReference type="ChEBI" id="CHEBI:46398"/>
    </ligand>
</feature>
<keyword evidence="4 12" id="KW-0479">Metal-binding</keyword>
<dbReference type="SUPFAM" id="SSF52317">
    <property type="entry name" value="Class I glutamine amidotransferase-like"/>
    <property type="match status" value="1"/>
</dbReference>
<evidence type="ECO:0000259" key="14">
    <source>
        <dbReference type="Pfam" id="PF06418"/>
    </source>
</evidence>
<evidence type="ECO:0000256" key="1">
    <source>
        <dbReference type="ARBA" id="ARBA00005171"/>
    </source>
</evidence>
<comment type="activity regulation">
    <text evidence="12">Allosterically activated by GTP, when glutamine is the substrate; GTP has no effect on the reaction when ammonia is the substrate. The allosteric effector GTP functions by stabilizing the protein conformation that binds the tetrahedral intermediate(s) formed during glutamine hydrolysis. Inhibited by the product CTP, via allosteric rather than competitive inhibition.</text>
</comment>
<dbReference type="InterPro" id="IPR004468">
    <property type="entry name" value="CTP_synthase"/>
</dbReference>
<keyword evidence="8 12" id="KW-0315">Glutamine amidotransferase</keyword>
<feature type="binding site" evidence="12">
    <location>
        <begin position="14"/>
        <end position="19"/>
    </location>
    <ligand>
        <name>ATP</name>
        <dbReference type="ChEBI" id="CHEBI:30616"/>
    </ligand>
</feature>
<evidence type="ECO:0000313" key="16">
    <source>
        <dbReference type="Proteomes" id="UP000515873"/>
    </source>
</evidence>
<evidence type="ECO:0000256" key="4">
    <source>
        <dbReference type="ARBA" id="ARBA00022723"/>
    </source>
</evidence>
<feature type="binding site" evidence="12">
    <location>
        <begin position="186"/>
        <end position="191"/>
    </location>
    <ligand>
        <name>UTP</name>
        <dbReference type="ChEBI" id="CHEBI:46398"/>
    </ligand>
</feature>
<evidence type="ECO:0000256" key="2">
    <source>
        <dbReference type="ARBA" id="ARBA00007533"/>
    </source>
</evidence>
<feature type="domain" description="Glutamine amidotransferase" evidence="13">
    <location>
        <begin position="301"/>
        <end position="536"/>
    </location>
</feature>
<feature type="binding site" evidence="12">
    <location>
        <begin position="146"/>
        <end position="148"/>
    </location>
    <ligand>
        <name>CTP</name>
        <dbReference type="ChEBI" id="CHEBI:37563"/>
        <note>allosteric inhibitor</note>
    </ligand>
</feature>
<sequence>MTPLIFVTGGVVSSLGKGIAAASLASILEARGLSVTMMKLDPYINVDPGTMSPFQHGEVYVTDDGAETDLDLGHYERFVNTRLTGKNSITTGKIYESVIRKERRGDYLGATVQVIPHITDEIKHCIHEATRGYDVAMVEIGGTVGDIESLPFLEAIRQLRIEHGPEKVMFMHLTLVPYIKAAGEIKTKPTQHSVKELRSIGIQPDVLLCRCEQPLPDGERRKIALFTNVPENAVISAADVDIIYKQPLWLHKQGLDEIVVKRLGLQAGPADLSSWQRTVDAVEHPKDEVNVAIVGKYVEHKDAYKSLGEALRHGGIKQLTRVNLNWVDSEQVEAEGAAKVLGNADAILVPGGFGKRGFEGKVLAARYAREKGVPYFGICYGMHAAVVDFARNVAGLTDADSSENDRNSPDPVIALITEWTTAAGEVETRSERSDLGGTMRLGAQECRLKAGTLARELYGQDVVRERHRHRYEFNNRYRQTFEDLGLVISGKSMDDLLVEIVELPQQKHPWFLGCQAHPEFTSTPRDGHPLFIGFVQAAREFKAVREGERLAKESVA</sequence>
<dbReference type="GO" id="GO:0005829">
    <property type="term" value="C:cytosol"/>
    <property type="evidence" value="ECO:0007669"/>
    <property type="project" value="TreeGrafter"/>
</dbReference>
<feature type="binding site" evidence="12">
    <location>
        <position position="139"/>
    </location>
    <ligand>
        <name>Mg(2+)</name>
        <dbReference type="ChEBI" id="CHEBI:18420"/>
    </ligand>
</feature>
<dbReference type="CDD" id="cd01746">
    <property type="entry name" value="GATase1_CTP_Synthase"/>
    <property type="match status" value="1"/>
</dbReference>
<feature type="binding site" evidence="12">
    <location>
        <position position="352"/>
    </location>
    <ligand>
        <name>L-glutamine</name>
        <dbReference type="ChEBI" id="CHEBI:58359"/>
    </ligand>
</feature>
<feature type="domain" description="CTP synthase N-terminal" evidence="14">
    <location>
        <begin position="5"/>
        <end position="265"/>
    </location>
</feature>
<evidence type="ECO:0000256" key="3">
    <source>
        <dbReference type="ARBA" id="ARBA00022598"/>
    </source>
</evidence>
<evidence type="ECO:0000313" key="15">
    <source>
        <dbReference type="EMBL" id="QNK01792.1"/>
    </source>
</evidence>
<dbReference type="InterPro" id="IPR033828">
    <property type="entry name" value="GATase1_CTP_Synthase"/>
</dbReference>
<accession>A0A7G8Q4T4</accession>
<protein>
    <recommendedName>
        <fullName evidence="12">CTP synthase</fullName>
        <ecNumber evidence="12">6.3.4.2</ecNumber>
    </recommendedName>
    <alternativeName>
        <fullName evidence="12">Cytidine 5'-triphosphate synthase</fullName>
    </alternativeName>
    <alternativeName>
        <fullName evidence="12">Cytidine triphosphate synthetase</fullName>
        <shortName evidence="12">CTP synthetase</shortName>
        <shortName evidence="12">CTPS</shortName>
    </alternativeName>
    <alternativeName>
        <fullName evidence="12">UTP--ammonia ligase</fullName>
    </alternativeName>
</protein>
<evidence type="ECO:0000256" key="5">
    <source>
        <dbReference type="ARBA" id="ARBA00022741"/>
    </source>
</evidence>
<dbReference type="HAMAP" id="MF_01227">
    <property type="entry name" value="PyrG"/>
    <property type="match status" value="1"/>
</dbReference>
<reference evidence="15 16" key="1">
    <citation type="submission" date="2020-08" db="EMBL/GenBank/DDBJ databases">
        <title>Dyella sp. G9 isolated from forest soil.</title>
        <authorList>
            <person name="Fu J."/>
            <person name="Qiu L."/>
        </authorList>
    </citation>
    <scope>NUCLEOTIDE SEQUENCE [LARGE SCALE GENOMIC DNA]</scope>
    <source>
        <strain evidence="15 16">G9</strain>
    </source>
</reference>
<comment type="catalytic activity">
    <reaction evidence="12">
        <text>UTP + NH4(+) + ATP = CTP + ADP + phosphate + 2 H(+)</text>
        <dbReference type="Rhea" id="RHEA:16597"/>
        <dbReference type="ChEBI" id="CHEBI:15378"/>
        <dbReference type="ChEBI" id="CHEBI:28938"/>
        <dbReference type="ChEBI" id="CHEBI:30616"/>
        <dbReference type="ChEBI" id="CHEBI:37563"/>
        <dbReference type="ChEBI" id="CHEBI:43474"/>
        <dbReference type="ChEBI" id="CHEBI:46398"/>
        <dbReference type="ChEBI" id="CHEBI:456216"/>
    </reaction>
</comment>
<feature type="active site" description="Nucleophile; for glutamine hydrolysis" evidence="12">
    <location>
        <position position="379"/>
    </location>
</feature>